<dbReference type="PROSITE" id="PS51257">
    <property type="entry name" value="PROKAR_LIPOPROTEIN"/>
    <property type="match status" value="1"/>
</dbReference>
<dbReference type="PRINTS" id="PR01607">
    <property type="entry name" value="APYRASEFAMLY"/>
</dbReference>
<dbReference type="OrthoDB" id="4762412at2"/>
<evidence type="ECO:0000259" key="1">
    <source>
        <dbReference type="Pfam" id="PF02872"/>
    </source>
</evidence>
<accession>A0A383U560</accession>
<dbReference type="PANTHER" id="PTHR11575">
    <property type="entry name" value="5'-NUCLEOTIDASE-RELATED"/>
    <property type="match status" value="1"/>
</dbReference>
<proteinExistence type="predicted"/>
<dbReference type="SUPFAM" id="SSF55816">
    <property type="entry name" value="5'-nucleotidase (syn. UDP-sugar hydrolase), C-terminal domain"/>
    <property type="match status" value="1"/>
</dbReference>
<dbReference type="InterPro" id="IPR036907">
    <property type="entry name" value="5'-Nucleotdase_C_sf"/>
</dbReference>
<dbReference type="InterPro" id="IPR006179">
    <property type="entry name" value="5_nucleotidase/apyrase"/>
</dbReference>
<dbReference type="InterPro" id="IPR008334">
    <property type="entry name" value="5'-Nucleotdase_C"/>
</dbReference>
<protein>
    <submittedName>
        <fullName evidence="2">Trifunctional nucleotide phosphoesterase protein YfkN</fullName>
    </submittedName>
</protein>
<dbReference type="Pfam" id="PF02872">
    <property type="entry name" value="5_nucleotid_C"/>
    <property type="match status" value="1"/>
</dbReference>
<sequence length="243" mass="27533">MKFPVNYLFILIFIFSCRPVLHQSAAPQKELFSIDSLTPPHSDAQQLIAPYKKQLDAQMDKVITYNPYILNKEGLNSNLALVSADALLAVANEVYQKNYGKEVDAALTNSGGLRRNFTPGNLTVRSIYELMPFENEVVVVEISGQKFKEMIEFLRKGKGHPIAGFSFARQGEDSDILIKNQAFDVNKTYTIATTDFLQKGGDGMDFLANPIELHPLDLKLRDLFIQYFEKSDTIRINTTPRYR</sequence>
<organism evidence="2 3">
    <name type="scientific">Candidatus Ornithobacterium hominis</name>
    <dbReference type="NCBI Taxonomy" id="2497989"/>
    <lineage>
        <taxon>Bacteria</taxon>
        <taxon>Pseudomonadati</taxon>
        <taxon>Bacteroidota</taxon>
        <taxon>Flavobacteriia</taxon>
        <taxon>Flavobacteriales</taxon>
        <taxon>Weeksellaceae</taxon>
        <taxon>Ornithobacterium</taxon>
    </lineage>
</organism>
<evidence type="ECO:0000313" key="2">
    <source>
        <dbReference type="EMBL" id="SZD74093.1"/>
    </source>
</evidence>
<gene>
    <name evidence="2" type="primary">yfkN</name>
    <name evidence="2" type="ORF">SAMEA104719789_01551</name>
</gene>
<name>A0A383U560_9FLAO</name>
<dbReference type="Gene3D" id="3.90.780.10">
    <property type="entry name" value="5'-Nucleotidase, C-terminal domain"/>
    <property type="match status" value="1"/>
</dbReference>
<dbReference type="EMBL" id="UNSC01000007">
    <property type="protein sequence ID" value="SZD74093.1"/>
    <property type="molecule type" value="Genomic_DNA"/>
</dbReference>
<dbReference type="PANTHER" id="PTHR11575:SF24">
    <property type="entry name" value="5'-NUCLEOTIDASE"/>
    <property type="match status" value="1"/>
</dbReference>
<dbReference type="AlphaFoldDB" id="A0A383U560"/>
<evidence type="ECO:0000313" key="3">
    <source>
        <dbReference type="Proteomes" id="UP000262142"/>
    </source>
</evidence>
<dbReference type="Proteomes" id="UP000262142">
    <property type="component" value="Unassembled WGS sequence"/>
</dbReference>
<reference evidence="2 3" key="1">
    <citation type="submission" date="2018-09" db="EMBL/GenBank/DDBJ databases">
        <authorList>
            <consortium name="Pathogen Informatics"/>
        </authorList>
    </citation>
    <scope>NUCLEOTIDE SEQUENCE [LARGE SCALE GENOMIC DNA]</scope>
    <source>
        <strain evidence="2 3">OH-22767</strain>
    </source>
</reference>
<dbReference type="RefSeq" id="WP_133298026.1">
    <property type="nucleotide sequence ID" value="NZ_UNSC01000007.1"/>
</dbReference>
<keyword evidence="3" id="KW-1185">Reference proteome</keyword>
<dbReference type="GO" id="GO:0009166">
    <property type="term" value="P:nucleotide catabolic process"/>
    <property type="evidence" value="ECO:0007669"/>
    <property type="project" value="InterPro"/>
</dbReference>
<dbReference type="GO" id="GO:0016787">
    <property type="term" value="F:hydrolase activity"/>
    <property type="evidence" value="ECO:0007669"/>
    <property type="project" value="InterPro"/>
</dbReference>
<feature type="domain" description="5'-Nucleotidase C-terminal" evidence="1">
    <location>
        <begin position="72"/>
        <end position="207"/>
    </location>
</feature>